<dbReference type="Pfam" id="PF08340">
    <property type="entry name" value="YicC-like_C"/>
    <property type="match status" value="1"/>
</dbReference>
<organism evidence="9 10">
    <name type="scientific">SAR86 cluster bacterium</name>
    <dbReference type="NCBI Taxonomy" id="2030880"/>
    <lineage>
        <taxon>Bacteria</taxon>
        <taxon>Pseudomonadati</taxon>
        <taxon>Pseudomonadota</taxon>
        <taxon>Gammaproteobacteria</taxon>
        <taxon>SAR86 cluster</taxon>
    </lineage>
</organism>
<evidence type="ECO:0000313" key="10">
    <source>
        <dbReference type="Proteomes" id="UP000315283"/>
    </source>
</evidence>
<dbReference type="Pfam" id="PF03755">
    <property type="entry name" value="YicC-like_N"/>
    <property type="match status" value="1"/>
</dbReference>
<dbReference type="InterPro" id="IPR005229">
    <property type="entry name" value="YicC/YloC-like"/>
</dbReference>
<comment type="similarity">
    <text evidence="5">Belongs to the YicC/YloC family.</text>
</comment>
<evidence type="ECO:0000259" key="8">
    <source>
        <dbReference type="Pfam" id="PF08340"/>
    </source>
</evidence>
<keyword evidence="2" id="KW-0540">Nuclease</keyword>
<name>A0A520N6X7_9GAMM</name>
<dbReference type="GO" id="GO:0004521">
    <property type="term" value="F:RNA endonuclease activity"/>
    <property type="evidence" value="ECO:0007669"/>
    <property type="project" value="InterPro"/>
</dbReference>
<accession>A0A520N6X7</accession>
<dbReference type="Proteomes" id="UP000315283">
    <property type="component" value="Unassembled WGS sequence"/>
</dbReference>
<comment type="caution">
    <text evidence="9">The sequence shown here is derived from an EMBL/GenBank/DDBJ whole genome shotgun (WGS) entry which is preliminary data.</text>
</comment>
<keyword evidence="3" id="KW-0255">Endonuclease</keyword>
<dbReference type="EMBL" id="SHBJ01000002">
    <property type="protein sequence ID" value="RZO29205.1"/>
    <property type="molecule type" value="Genomic_DNA"/>
</dbReference>
<dbReference type="GO" id="GO:0016787">
    <property type="term" value="F:hydrolase activity"/>
    <property type="evidence" value="ECO:0007669"/>
    <property type="project" value="UniProtKB-KW"/>
</dbReference>
<evidence type="ECO:0000256" key="6">
    <source>
        <dbReference type="SAM" id="Coils"/>
    </source>
</evidence>
<evidence type="ECO:0000259" key="7">
    <source>
        <dbReference type="Pfam" id="PF03755"/>
    </source>
</evidence>
<sequence>MASSMTGFGLSSSISSGSEIYIEIKGVNHKFLEISVKPNDLNNEIEEYIRKSVTKNVIRGRVDIRIKLKASYKTNYSIDSKLLKKLQNSLKDSKLMNDIQFKDIKDIPGIFKSETTQKINNNLIKKAFSEAMKNFVLSRNEEGFKISNVILKKIKQLENATKKIQNLNDKNLNKRSIKFKKKALKLIDSFDEGRLEQEAILLALKFDVSEEIDRIFFHTNSLIKELNKKTCSGKKIDFILQELFREANTLSVKLDDPSLKNHALDMKLYIEEMREQIQNVE</sequence>
<dbReference type="InterPro" id="IPR013551">
    <property type="entry name" value="YicC-like_C"/>
</dbReference>
<dbReference type="NCBIfam" id="TIGR00255">
    <property type="entry name" value="YicC/YloC family endoribonuclease"/>
    <property type="match status" value="1"/>
</dbReference>
<dbReference type="AlphaFoldDB" id="A0A520N6X7"/>
<evidence type="ECO:0000256" key="2">
    <source>
        <dbReference type="ARBA" id="ARBA00022722"/>
    </source>
</evidence>
<evidence type="ECO:0000256" key="4">
    <source>
        <dbReference type="ARBA" id="ARBA00022801"/>
    </source>
</evidence>
<protein>
    <submittedName>
        <fullName evidence="9">YicC family protein</fullName>
    </submittedName>
</protein>
<evidence type="ECO:0000313" key="9">
    <source>
        <dbReference type="EMBL" id="RZO29205.1"/>
    </source>
</evidence>
<comment type="cofactor">
    <cofactor evidence="1">
        <name>a divalent metal cation</name>
        <dbReference type="ChEBI" id="CHEBI:60240"/>
    </cofactor>
</comment>
<dbReference type="InterPro" id="IPR013527">
    <property type="entry name" value="YicC-like_N"/>
</dbReference>
<evidence type="ECO:0000256" key="3">
    <source>
        <dbReference type="ARBA" id="ARBA00022759"/>
    </source>
</evidence>
<feature type="coiled-coil region" evidence="6">
    <location>
        <begin position="150"/>
        <end position="177"/>
    </location>
</feature>
<proteinExistence type="inferred from homology"/>
<keyword evidence="6" id="KW-0175">Coiled coil</keyword>
<evidence type="ECO:0000256" key="5">
    <source>
        <dbReference type="ARBA" id="ARBA00035648"/>
    </source>
</evidence>
<gene>
    <name evidence="9" type="ORF">EVA97_00565</name>
</gene>
<evidence type="ECO:0000256" key="1">
    <source>
        <dbReference type="ARBA" id="ARBA00001968"/>
    </source>
</evidence>
<feature type="domain" description="Endoribonuclease YicC-like N-terminal" evidence="7">
    <location>
        <begin position="3"/>
        <end position="146"/>
    </location>
</feature>
<dbReference type="PANTHER" id="PTHR30636">
    <property type="entry name" value="UPF0701 PROTEIN YICC"/>
    <property type="match status" value="1"/>
</dbReference>
<feature type="domain" description="Endoribonuclease YicC-like C-terminal" evidence="8">
    <location>
        <begin position="166"/>
        <end position="281"/>
    </location>
</feature>
<keyword evidence="4" id="KW-0378">Hydrolase</keyword>
<reference evidence="9 10" key="1">
    <citation type="submission" date="2019-02" db="EMBL/GenBank/DDBJ databases">
        <title>Prokaryotic population dynamics and viral predation in marine succession experiment using metagenomics: the confinement effect.</title>
        <authorList>
            <person name="Haro-Moreno J.M."/>
            <person name="Rodriguez-Valera F."/>
            <person name="Lopez-Perez M."/>
        </authorList>
    </citation>
    <scope>NUCLEOTIDE SEQUENCE [LARGE SCALE GENOMIC DNA]</scope>
    <source>
        <strain evidence="9">MED-G164</strain>
    </source>
</reference>
<dbReference type="PANTHER" id="PTHR30636:SF3">
    <property type="entry name" value="UPF0701 PROTEIN YICC"/>
    <property type="match status" value="1"/>
</dbReference>